<dbReference type="Proteomes" id="UP000186817">
    <property type="component" value="Unassembled WGS sequence"/>
</dbReference>
<reference evidence="1 2" key="1">
    <citation type="submission" date="2016-02" db="EMBL/GenBank/DDBJ databases">
        <title>Genome analysis of coral dinoflagellate symbionts highlights evolutionary adaptations to a symbiotic lifestyle.</title>
        <authorList>
            <person name="Aranda M."/>
            <person name="Li Y."/>
            <person name="Liew Y.J."/>
            <person name="Baumgarten S."/>
            <person name="Simakov O."/>
            <person name="Wilson M."/>
            <person name="Piel J."/>
            <person name="Ashoor H."/>
            <person name="Bougouffa S."/>
            <person name="Bajic V.B."/>
            <person name="Ryu T."/>
            <person name="Ravasi T."/>
            <person name="Bayer T."/>
            <person name="Micklem G."/>
            <person name="Kim H."/>
            <person name="Bhak J."/>
            <person name="Lajeunesse T.C."/>
            <person name="Voolstra C.R."/>
        </authorList>
    </citation>
    <scope>NUCLEOTIDE SEQUENCE [LARGE SCALE GENOMIC DNA]</scope>
    <source>
        <strain evidence="1 2">CCMP2467</strain>
    </source>
</reference>
<evidence type="ECO:0000313" key="1">
    <source>
        <dbReference type="EMBL" id="OLQ06131.1"/>
    </source>
</evidence>
<name>A0A1Q9EFF4_SYMMI</name>
<sequence>MLSGLMEWVNANYAQVDDVLLVLEHPEEVTGSKDEVKAPSSEFRVKRLAHLLANSGMPMVLTGHPTLKIRLQQPMRKLMIMQFLHRGSSLRAKQTVQLKMTVGA</sequence>
<keyword evidence="2" id="KW-1185">Reference proteome</keyword>
<proteinExistence type="predicted"/>
<dbReference type="EMBL" id="LSRX01000166">
    <property type="protein sequence ID" value="OLQ06131.1"/>
    <property type="molecule type" value="Genomic_DNA"/>
</dbReference>
<accession>A0A1Q9EFF4</accession>
<evidence type="ECO:0000313" key="2">
    <source>
        <dbReference type="Proteomes" id="UP000186817"/>
    </source>
</evidence>
<organism evidence="1 2">
    <name type="scientific">Symbiodinium microadriaticum</name>
    <name type="common">Dinoflagellate</name>
    <name type="synonym">Zooxanthella microadriatica</name>
    <dbReference type="NCBI Taxonomy" id="2951"/>
    <lineage>
        <taxon>Eukaryota</taxon>
        <taxon>Sar</taxon>
        <taxon>Alveolata</taxon>
        <taxon>Dinophyceae</taxon>
        <taxon>Suessiales</taxon>
        <taxon>Symbiodiniaceae</taxon>
        <taxon>Symbiodinium</taxon>
    </lineage>
</organism>
<comment type="caution">
    <text evidence="1">The sequence shown here is derived from an EMBL/GenBank/DDBJ whole genome shotgun (WGS) entry which is preliminary data.</text>
</comment>
<protein>
    <submittedName>
        <fullName evidence="1">Uncharacterized protein</fullName>
    </submittedName>
</protein>
<dbReference type="AlphaFoldDB" id="A0A1Q9EFF4"/>
<gene>
    <name evidence="1" type="ORF">AK812_SmicGene10595</name>
</gene>